<dbReference type="InterPro" id="IPR001509">
    <property type="entry name" value="Epimerase_deHydtase"/>
</dbReference>
<dbReference type="Gene3D" id="3.40.50.720">
    <property type="entry name" value="NAD(P)-binding Rossmann-like Domain"/>
    <property type="match status" value="1"/>
</dbReference>
<dbReference type="SUPFAM" id="SSF51735">
    <property type="entry name" value="NAD(P)-binding Rossmann-fold domains"/>
    <property type="match status" value="1"/>
</dbReference>
<sequence>MRNVLVIGGSYFAGRVFVETLAKSDQYRIHVFNRGHIPIGIPGVQELLGDREIPDAISRGIPWKRWDVVVDFCAYTPGHITTLLQSIPGTIGHYIFISTTSIYAPTQKTPVSEQSRKVDGPQPELGEFAEYGYQKWLAECTCEGECGQKGVSYTILRPTIIYGRYNYAPRESYLFDCVIADKPFVIPENINIFYSFVWVDDLAEILIACMENGKTYGQAYNVAGEEQISYTIMADVLEKVCGRPIQRKLMTTDEIIRKKIPMPFPPDDHLLYDGSRLRRVLGYEHTPFTVGITKTWQHYQAVIQRRIVTQGG</sequence>
<dbReference type="Pfam" id="PF01370">
    <property type="entry name" value="Epimerase"/>
    <property type="match status" value="1"/>
</dbReference>
<reference evidence="2" key="1">
    <citation type="submission" date="2018-01" db="EMBL/GenBank/DDBJ databases">
        <authorList>
            <person name="Regsiter A."/>
            <person name="William W."/>
        </authorList>
    </citation>
    <scope>NUCLEOTIDE SEQUENCE</scope>
    <source>
        <strain evidence="2">TRIP AH-1</strain>
    </source>
</reference>
<dbReference type="AlphaFoldDB" id="A0A445MXG3"/>
<feature type="domain" description="NAD-dependent epimerase/dehydratase" evidence="1">
    <location>
        <begin position="92"/>
        <end position="223"/>
    </location>
</feature>
<organism evidence="2">
    <name type="scientific">uncultured Desulfobacterium sp</name>
    <dbReference type="NCBI Taxonomy" id="201089"/>
    <lineage>
        <taxon>Bacteria</taxon>
        <taxon>Pseudomonadati</taxon>
        <taxon>Thermodesulfobacteriota</taxon>
        <taxon>Desulfobacteria</taxon>
        <taxon>Desulfobacterales</taxon>
        <taxon>Desulfobacteriaceae</taxon>
        <taxon>Desulfobacterium</taxon>
        <taxon>environmental samples</taxon>
    </lineage>
</organism>
<name>A0A445MXG3_9BACT</name>
<gene>
    <name evidence="2" type="ORF">PITCH_A2100003</name>
</gene>
<evidence type="ECO:0000313" key="2">
    <source>
        <dbReference type="EMBL" id="SPD74186.1"/>
    </source>
</evidence>
<evidence type="ECO:0000259" key="1">
    <source>
        <dbReference type="Pfam" id="PF01370"/>
    </source>
</evidence>
<dbReference type="InterPro" id="IPR050177">
    <property type="entry name" value="Lipid_A_modif_metabolic_enz"/>
</dbReference>
<dbReference type="InterPro" id="IPR036291">
    <property type="entry name" value="NAD(P)-bd_dom_sf"/>
</dbReference>
<dbReference type="PANTHER" id="PTHR43245">
    <property type="entry name" value="BIFUNCTIONAL POLYMYXIN RESISTANCE PROTEIN ARNA"/>
    <property type="match status" value="1"/>
</dbReference>
<accession>A0A445MXG3</accession>
<dbReference type="EMBL" id="OJIN01000125">
    <property type="protein sequence ID" value="SPD74186.1"/>
    <property type="molecule type" value="Genomic_DNA"/>
</dbReference>
<proteinExistence type="predicted"/>
<protein>
    <submittedName>
        <fullName evidence="2">Putative sugar dehydratase</fullName>
    </submittedName>
</protein>